<dbReference type="PANTHER" id="PTHR11439:SF517">
    <property type="entry name" value="CYSTEINE-RICH RLK (RECEPTOR-LIKE PROTEIN KINASE) 8"/>
    <property type="match status" value="1"/>
</dbReference>
<dbReference type="Pfam" id="PF07727">
    <property type="entry name" value="RVT_2"/>
    <property type="match status" value="1"/>
</dbReference>
<gene>
    <name evidence="2" type="ORF">VITISV_031192</name>
</gene>
<dbReference type="PANTHER" id="PTHR11439">
    <property type="entry name" value="GAG-POL-RELATED RETROTRANSPOSON"/>
    <property type="match status" value="1"/>
</dbReference>
<evidence type="ECO:0000259" key="1">
    <source>
        <dbReference type="Pfam" id="PF07727"/>
    </source>
</evidence>
<protein>
    <recommendedName>
        <fullName evidence="1">Reverse transcriptase Ty1/copia-type domain-containing protein</fullName>
    </recommendedName>
</protein>
<dbReference type="EMBL" id="AM484268">
    <property type="protein sequence ID" value="CAN83995.1"/>
    <property type="molecule type" value="Genomic_DNA"/>
</dbReference>
<evidence type="ECO:0000313" key="2">
    <source>
        <dbReference type="EMBL" id="CAN83995.1"/>
    </source>
</evidence>
<reference evidence="2" key="1">
    <citation type="journal article" date="2007" name="PLoS ONE">
        <title>The first genome sequence of an elite grapevine cultivar (Pinot noir Vitis vinifera L.): coping with a highly heterozygous genome.</title>
        <authorList>
            <person name="Velasco R."/>
            <person name="Zharkikh A."/>
            <person name="Troggio M."/>
            <person name="Cartwright D.A."/>
            <person name="Cestaro A."/>
            <person name="Pruss D."/>
            <person name="Pindo M."/>
            <person name="FitzGerald L.M."/>
            <person name="Vezzulli S."/>
            <person name="Reid J."/>
            <person name="Malacarne G."/>
            <person name="Iliev D."/>
            <person name="Coppola G."/>
            <person name="Wardell B."/>
            <person name="Micheletti D."/>
            <person name="Macalma T."/>
            <person name="Facci M."/>
            <person name="Mitchell J.T."/>
            <person name="Perazzolli M."/>
            <person name="Eldredge G."/>
            <person name="Gatto P."/>
            <person name="Oyzerski R."/>
            <person name="Moretto M."/>
            <person name="Gutin N."/>
            <person name="Stefanini M."/>
            <person name="Chen Y."/>
            <person name="Segala C."/>
            <person name="Davenport C."/>
            <person name="Dematte L."/>
            <person name="Mraz A."/>
            <person name="Battilana J."/>
            <person name="Stormo K."/>
            <person name="Costa F."/>
            <person name="Tao Q."/>
            <person name="Si-Ammour A."/>
            <person name="Harkins T."/>
            <person name="Lackey A."/>
            <person name="Perbost C."/>
            <person name="Taillon B."/>
            <person name="Stella A."/>
            <person name="Solovyev V."/>
            <person name="Fawcett J.A."/>
            <person name="Sterck L."/>
            <person name="Vandepoele K."/>
            <person name="Grando S.M."/>
            <person name="Toppo S."/>
            <person name="Moser C."/>
            <person name="Lanchbury J."/>
            <person name="Bogden R."/>
            <person name="Skolnick M."/>
            <person name="Sgaramella V."/>
            <person name="Bhatnagar S.K."/>
            <person name="Fontana P."/>
            <person name="Gutin A."/>
            <person name="Van de Peer Y."/>
            <person name="Salamini F."/>
            <person name="Viola R."/>
        </authorList>
    </citation>
    <scope>NUCLEOTIDE SEQUENCE</scope>
</reference>
<dbReference type="AlphaFoldDB" id="A5C6R9"/>
<accession>A5C6R9</accession>
<sequence>MHVESFKSSMKDEFDMTDLGKMKYFLGVEVLQTSEGIYLSQKKYACKLHEKFGLQNANSMKNPIVPDFKLLKEGETTRIDATIYKQLIGSLMYITATRPDLMYVVCLLSRYMANPTDLHMQATKRVLHYLKGTVELGVFYKRGEDVGELLAYTDINYAGDTNDRKNTSGYVFLLSGGAVSWASKKQLVVTLSTTEAEFVVTTFYACQCKWMRRVLTIKLSKNPVMHGRSRHIDVRFHFLRDLTKEEVVKLVHCGTNDQVADILTKPLKLEVFLKLREKLGVCEVPNLN</sequence>
<feature type="domain" description="Reverse transcriptase Ty1/copia-type" evidence="1">
    <location>
        <begin position="3"/>
        <end position="65"/>
    </location>
</feature>
<dbReference type="CDD" id="cd09272">
    <property type="entry name" value="RNase_HI_RT_Ty1"/>
    <property type="match status" value="1"/>
</dbReference>
<name>A5C6R9_VITVI</name>
<organism evidence="2">
    <name type="scientific">Vitis vinifera</name>
    <name type="common">Grape</name>
    <dbReference type="NCBI Taxonomy" id="29760"/>
    <lineage>
        <taxon>Eukaryota</taxon>
        <taxon>Viridiplantae</taxon>
        <taxon>Streptophyta</taxon>
        <taxon>Embryophyta</taxon>
        <taxon>Tracheophyta</taxon>
        <taxon>Spermatophyta</taxon>
        <taxon>Magnoliopsida</taxon>
        <taxon>eudicotyledons</taxon>
        <taxon>Gunneridae</taxon>
        <taxon>Pentapetalae</taxon>
        <taxon>rosids</taxon>
        <taxon>Vitales</taxon>
        <taxon>Vitaceae</taxon>
        <taxon>Viteae</taxon>
        <taxon>Vitis</taxon>
    </lineage>
</organism>
<proteinExistence type="predicted"/>
<dbReference type="InterPro" id="IPR013103">
    <property type="entry name" value="RVT_2"/>
</dbReference>